<dbReference type="OrthoDB" id="8527419at2"/>
<gene>
    <name evidence="3" type="ORF">B9Q37_14580</name>
    <name evidence="2" type="ORF">H9R40_27080</name>
    <name evidence="4" type="ORF">M2B19_11745</name>
</gene>
<dbReference type="Proteomes" id="UP000230495">
    <property type="component" value="Unassembled WGS sequence"/>
</dbReference>
<accession>A0A0H0CSK3</accession>
<dbReference type="KEGG" id="eno:ECENHK_10575"/>
<reference evidence="2" key="2">
    <citation type="submission" date="2020-08" db="EMBL/GenBank/DDBJ databases">
        <title>Distribution of Beta-Lactamase Producing Gram-Negative Bacterial Isolates in Isabela River of Santo Domingo, Dominican Republic.</title>
        <authorList>
            <person name="Calderon V."/>
            <person name="Del Rosario C."/>
            <person name="Duarte A."/>
            <person name="Bonnelly R."/>
            <person name="Barauna R."/>
            <person name="Ramos R.T."/>
            <person name="Perdomo O.P."/>
            <person name="Rodriguez De Francisco L.E."/>
            <person name="Franco De Los Santos E.F."/>
        </authorList>
    </citation>
    <scope>NUCLEOTIDE SEQUENCE</scope>
    <source>
        <strain evidence="2">INTEC_BI4_1.1</strain>
    </source>
</reference>
<sequence>MRAAVFLLWLTMVIPAAHAADWLAWRKVGDATLTWGPFTVYTSQLRTPDGRYRAADQDQALIITYARDIERDELVEATRDQWQAQGILQREPQSEGWLQMLRSLWPDVRPGSQLAFVLDDKQGQFWYRASATQKSFIPLGPRQSEAFSTRFLAIWLDPRTQYPELRQQLLGGQK</sequence>
<evidence type="ECO:0000313" key="2">
    <source>
        <dbReference type="EMBL" id="MBC6326760.1"/>
    </source>
</evidence>
<evidence type="ECO:0000313" key="4">
    <source>
        <dbReference type="EMBL" id="WMT68190.1"/>
    </source>
</evidence>
<feature type="chain" id="PRO_5042696007" description="Periplasmic protein" evidence="1">
    <location>
        <begin position="20"/>
        <end position="174"/>
    </location>
</feature>
<evidence type="ECO:0000313" key="3">
    <source>
        <dbReference type="EMBL" id="PJD73676.1"/>
    </source>
</evidence>
<name>A0A2J0PIJ4_9ENTR</name>
<dbReference type="EMBL" id="CP096849">
    <property type="protein sequence ID" value="WMT68190.1"/>
    <property type="molecule type" value="Genomic_DNA"/>
</dbReference>
<dbReference type="KEGG" id="ekb:BFV64_10930"/>
<proteinExistence type="predicted"/>
<accession>A0A2J0PIJ4</accession>
<dbReference type="AlphaFoldDB" id="A0A2J0PIJ4"/>
<dbReference type="EMBL" id="JACSEP010000153">
    <property type="protein sequence ID" value="MBC6326760.1"/>
    <property type="molecule type" value="Genomic_DNA"/>
</dbReference>
<organism evidence="3">
    <name type="scientific">Enterobacter kobei</name>
    <dbReference type="NCBI Taxonomy" id="208224"/>
    <lineage>
        <taxon>Bacteria</taxon>
        <taxon>Pseudomonadati</taxon>
        <taxon>Pseudomonadota</taxon>
        <taxon>Gammaproteobacteria</taxon>
        <taxon>Enterobacterales</taxon>
        <taxon>Enterobacteriaceae</taxon>
        <taxon>Enterobacter</taxon>
        <taxon>Enterobacter cloacae complex</taxon>
    </lineage>
</organism>
<reference evidence="3 5" key="1">
    <citation type="journal article" date="2017" name="J. Antimicrob. Chemother.">
        <title>Characterization of the population structure, drug resistance mechanisms and plasmids of the community-associated Enterobacter cloacae complex in China.</title>
        <authorList>
            <person name="Zhou K."/>
            <person name="Yu W."/>
            <person name="Cao X."/>
            <person name="Shen P."/>
            <person name="Lu H."/>
            <person name="Luo Q."/>
            <person name="Rossen J.W.A."/>
            <person name="Xiao Y."/>
        </authorList>
    </citation>
    <scope>NUCLEOTIDE SEQUENCE [LARGE SCALE GENOMIC DNA]</scope>
    <source>
        <strain evidence="3">ECC1097</strain>
    </source>
</reference>
<feature type="signal peptide" evidence="1">
    <location>
        <begin position="1"/>
        <end position="19"/>
    </location>
</feature>
<accession>A0A181D1M5</accession>
<dbReference type="Proteomes" id="UP001228563">
    <property type="component" value="Chromosome"/>
</dbReference>
<evidence type="ECO:0000256" key="1">
    <source>
        <dbReference type="SAM" id="SignalP"/>
    </source>
</evidence>
<dbReference type="Proteomes" id="UP000613022">
    <property type="component" value="Unassembled WGS sequence"/>
</dbReference>
<keyword evidence="1" id="KW-0732">Signal</keyword>
<reference evidence="4" key="3">
    <citation type="submission" date="2022-04" db="EMBL/GenBank/DDBJ databases">
        <title>Co-occurrence of mcr-9 and blaNDM-1 in multidrug-resistant Enterobacter kobei strain isolated from an infant with urinary infection.</title>
        <authorList>
            <person name="Zeng H."/>
        </authorList>
    </citation>
    <scope>NUCLEOTIDE SEQUENCE</scope>
    <source>
        <strain evidence="4">EC1382</strain>
    </source>
</reference>
<accession>A0A0F0YK59</accession>
<evidence type="ECO:0008006" key="6">
    <source>
        <dbReference type="Google" id="ProtNLM"/>
    </source>
</evidence>
<protein>
    <recommendedName>
        <fullName evidence="6">Periplasmic protein</fullName>
    </recommendedName>
</protein>
<dbReference type="RefSeq" id="WP_014883749.1">
    <property type="nucleotide sequence ID" value="NC_018405.1"/>
</dbReference>
<evidence type="ECO:0000313" key="5">
    <source>
        <dbReference type="Proteomes" id="UP000230495"/>
    </source>
</evidence>
<dbReference type="EMBL" id="NEEU01000010">
    <property type="protein sequence ID" value="PJD73676.1"/>
    <property type="molecule type" value="Genomic_DNA"/>
</dbReference>